<dbReference type="RefSeq" id="WP_307214875.1">
    <property type="nucleotide sequence ID" value="NZ_JAUSTI010000004.1"/>
</dbReference>
<sequence>MANSTTSVNSKYRWLRLPLYMAGGAVVGFLVASILLKAPANLDWTFSVYYNYDLLFGVLGILVLALFACNTAILVRIPSNLNLEEDLPSDGDSLDSPAERSLGIAMIISNFNVILSFTWGALALSLLAATRSVTGSSETFNLINLIVAVIAIFMVMLLQNITLKRYNNYFPDRTLDLNSRNMHQEHFDKLDEGEKWTVYRAAYRSFRNINVLLSAGMVSMVLYSILFTFAPFPIVVLSVIWIAHIGIYYREVYRRNKS</sequence>
<feature type="transmembrane region" description="Helical" evidence="1">
    <location>
        <begin position="17"/>
        <end position="36"/>
    </location>
</feature>
<evidence type="ECO:0008006" key="4">
    <source>
        <dbReference type="Google" id="ProtNLM"/>
    </source>
</evidence>
<evidence type="ECO:0000313" key="2">
    <source>
        <dbReference type="EMBL" id="MDQ0170370.1"/>
    </source>
</evidence>
<keyword evidence="1" id="KW-0812">Transmembrane</keyword>
<evidence type="ECO:0000313" key="3">
    <source>
        <dbReference type="Proteomes" id="UP001233836"/>
    </source>
</evidence>
<keyword evidence="1" id="KW-1133">Transmembrane helix</keyword>
<feature type="transmembrane region" description="Helical" evidence="1">
    <location>
        <begin position="102"/>
        <end position="128"/>
    </location>
</feature>
<reference evidence="2 3" key="1">
    <citation type="submission" date="2023-07" db="EMBL/GenBank/DDBJ databases">
        <title>Sorghum-associated microbial communities from plants grown in Nebraska, USA.</title>
        <authorList>
            <person name="Schachtman D."/>
        </authorList>
    </citation>
    <scope>NUCLEOTIDE SEQUENCE [LARGE SCALE GENOMIC DNA]</scope>
    <source>
        <strain evidence="2 3">DS1314</strain>
    </source>
</reference>
<feature type="transmembrane region" description="Helical" evidence="1">
    <location>
        <begin position="209"/>
        <end position="226"/>
    </location>
</feature>
<proteinExistence type="predicted"/>
<accession>A0ABT9WC12</accession>
<gene>
    <name evidence="2" type="ORF">J2T19_001812</name>
</gene>
<dbReference type="Proteomes" id="UP001233836">
    <property type="component" value="Unassembled WGS sequence"/>
</dbReference>
<keyword evidence="1" id="KW-0472">Membrane</keyword>
<name>A0ABT9WC12_9BACL</name>
<dbReference type="InterPro" id="IPR021509">
    <property type="entry name" value="DUF3169"/>
</dbReference>
<dbReference type="Pfam" id="PF11368">
    <property type="entry name" value="DUF3169"/>
    <property type="match status" value="1"/>
</dbReference>
<feature type="transmembrane region" description="Helical" evidence="1">
    <location>
        <begin position="56"/>
        <end position="75"/>
    </location>
</feature>
<comment type="caution">
    <text evidence="2">The sequence shown here is derived from an EMBL/GenBank/DDBJ whole genome shotgun (WGS) entry which is preliminary data.</text>
</comment>
<feature type="transmembrane region" description="Helical" evidence="1">
    <location>
        <begin position="140"/>
        <end position="158"/>
    </location>
</feature>
<organism evidence="2 3">
    <name type="scientific">Paenibacillus tundrae</name>
    <dbReference type="NCBI Taxonomy" id="528187"/>
    <lineage>
        <taxon>Bacteria</taxon>
        <taxon>Bacillati</taxon>
        <taxon>Bacillota</taxon>
        <taxon>Bacilli</taxon>
        <taxon>Bacillales</taxon>
        <taxon>Paenibacillaceae</taxon>
        <taxon>Paenibacillus</taxon>
    </lineage>
</organism>
<dbReference type="EMBL" id="JAUSTI010000004">
    <property type="protein sequence ID" value="MDQ0170370.1"/>
    <property type="molecule type" value="Genomic_DNA"/>
</dbReference>
<keyword evidence="3" id="KW-1185">Reference proteome</keyword>
<evidence type="ECO:0000256" key="1">
    <source>
        <dbReference type="SAM" id="Phobius"/>
    </source>
</evidence>
<feature type="transmembrane region" description="Helical" evidence="1">
    <location>
        <begin position="232"/>
        <end position="249"/>
    </location>
</feature>
<protein>
    <recommendedName>
        <fullName evidence="4">DUF3169 domain-containing protein</fullName>
    </recommendedName>
</protein>